<evidence type="ECO:0000313" key="6">
    <source>
        <dbReference type="EMBL" id="DAE15897.1"/>
    </source>
</evidence>
<evidence type="ECO:0000256" key="1">
    <source>
        <dbReference type="ARBA" id="ARBA00022465"/>
    </source>
</evidence>
<evidence type="ECO:0000256" key="2">
    <source>
        <dbReference type="ARBA" id="ARBA00022612"/>
    </source>
</evidence>
<feature type="transmembrane region" description="Helical" evidence="4">
    <location>
        <begin position="562"/>
        <end position="587"/>
    </location>
</feature>
<name>A0A8S5QAS3_9CAUD</name>
<dbReference type="InterPro" id="IPR010090">
    <property type="entry name" value="Phage_tape_meas"/>
</dbReference>
<feature type="transmembrane region" description="Helical" evidence="4">
    <location>
        <begin position="593"/>
        <end position="615"/>
    </location>
</feature>
<dbReference type="EMBL" id="BK015614">
    <property type="protein sequence ID" value="DAE15897.1"/>
    <property type="molecule type" value="Genomic_DNA"/>
</dbReference>
<dbReference type="GO" id="GO:0098003">
    <property type="term" value="P:viral tail assembly"/>
    <property type="evidence" value="ECO:0007669"/>
    <property type="project" value="UniProtKB-KW"/>
</dbReference>
<protein>
    <submittedName>
        <fullName evidence="6">Minor tail protein</fullName>
    </submittedName>
</protein>
<dbReference type="SUPFAM" id="SSF48371">
    <property type="entry name" value="ARM repeat"/>
    <property type="match status" value="1"/>
</dbReference>
<keyword evidence="1" id="KW-1245">Viral tail assembly</keyword>
<keyword evidence="3" id="KW-0175">Coiled coil</keyword>
<dbReference type="InterPro" id="IPR016024">
    <property type="entry name" value="ARM-type_fold"/>
</dbReference>
<keyword evidence="4" id="KW-1133">Transmembrane helix</keyword>
<keyword evidence="4" id="KW-0812">Transmembrane</keyword>
<accession>A0A8S5QAS3</accession>
<evidence type="ECO:0000256" key="4">
    <source>
        <dbReference type="SAM" id="Phobius"/>
    </source>
</evidence>
<organism evidence="6">
    <name type="scientific">Siphoviridae sp. ctfR912</name>
    <dbReference type="NCBI Taxonomy" id="2825596"/>
    <lineage>
        <taxon>Viruses</taxon>
        <taxon>Duplodnaviria</taxon>
        <taxon>Heunggongvirae</taxon>
        <taxon>Uroviricota</taxon>
        <taxon>Caudoviricetes</taxon>
    </lineage>
</organism>
<sequence>MAGNIKGITIELQGNVQPLEQALKKVNAVAKSTASEMKQVDKALKFNPASVELITQKQTLLSKQIENTKEKLTTLKNAQAEVEAQFKAGKIGEENYRAFKRELETTESTLTHYKTQLTNLNKEQENLGKSTERLSRFFSATGKDIEAYRHVLGDKLTDSIKNGKASSKDMERALELMAKEASNGKADINALRDALDKLDDGGSIKNVKKELEDVGDASQKSAEKTNKLLSQGNLQQAAQVASQAGQSMIDFAGKTQEAFRNVDAGFDIIITKTGATTDEALDGFKKIYDQLSTELPVDSFEKVGSAIGEVNTQFELTGEALEGASKSIIQFAEINNSDITASTINAKKTIEAYGLSVSDLTSTLDTVTYVAQTTGVSVDELFSKMVSGAPQIKELGLTFDEAATLIGSLEKAGVDSGAALSSMSKAAVAYAKDGKTLSQGLQETIDKIKNASSSTQALTEAANVFGTKGATRMVDAINRGAFSLKNLAGTAEDAGGTVAQTFEATLDPIDKQQQQFNALQITLSEIGAAIAEAVAPIMDALIPVLKQLAEWFKNLSAPIKQFIIVLGGILAVAAILSPILVAIGIAITTLGTAMLPVIAIIAGVAAGIAIATAVITNFGAIVEWLEGIFPGLSSTVESVWNGIQSVIETVVGAVSSFIQNIFGTLVSWWETNHERIQQVVETVWNTISTVIQTVLSFLAPFIQGIFDGILIYIQTVWTVITTVIQGALDVILGIIQAVLQVLTGDWSGAWETISNVVSTVLGTISSTISSVMDGISSVISSVWSGIASVTSSVWDGITGTISGAINAAYNAVSSAIEAIKGLFSFQISWPHIPLPHFSISGSPNPLDWLSGGLPSIGIEWYAKGGIMTKPTIFGQNGNNVMIGGEAGNEAILPLNDHTLSGIGKGIAAHLENNGGVNVNIYPHELIVRNDEDVLQLATKLAEEIIRKMKMKERHAERARGVIL</sequence>
<feature type="coiled-coil region" evidence="3">
    <location>
        <begin position="65"/>
        <end position="123"/>
    </location>
</feature>
<keyword evidence="2" id="KW-1188">Viral release from host cell</keyword>
<keyword evidence="4" id="KW-0472">Membrane</keyword>
<feature type="domain" description="Phage tail tape measure protein" evidence="5">
    <location>
        <begin position="290"/>
        <end position="461"/>
    </location>
</feature>
<reference evidence="6" key="1">
    <citation type="journal article" date="2021" name="Proc. Natl. Acad. Sci. U.S.A.">
        <title>A Catalog of Tens of Thousands of Viruses from Human Metagenomes Reveals Hidden Associations with Chronic Diseases.</title>
        <authorList>
            <person name="Tisza M.J."/>
            <person name="Buck C.B."/>
        </authorList>
    </citation>
    <scope>NUCLEOTIDE SEQUENCE</scope>
    <source>
        <strain evidence="6">CtfR912</strain>
    </source>
</reference>
<dbReference type="Pfam" id="PF10145">
    <property type="entry name" value="PhageMin_Tail"/>
    <property type="match status" value="1"/>
</dbReference>
<evidence type="ECO:0000256" key="3">
    <source>
        <dbReference type="SAM" id="Coils"/>
    </source>
</evidence>
<proteinExistence type="predicted"/>
<dbReference type="PANTHER" id="PTHR37813">
    <property type="entry name" value="FELS-2 PROPHAGE PROTEIN"/>
    <property type="match status" value="1"/>
</dbReference>
<evidence type="ECO:0000259" key="5">
    <source>
        <dbReference type="Pfam" id="PF10145"/>
    </source>
</evidence>
<dbReference type="PANTHER" id="PTHR37813:SF1">
    <property type="entry name" value="FELS-2 PROPHAGE PROTEIN"/>
    <property type="match status" value="1"/>
</dbReference>